<organism evidence="2 3">
    <name type="scientific">Aliarcobacter butzleri L348</name>
    <dbReference type="NCBI Taxonomy" id="1447256"/>
    <lineage>
        <taxon>Bacteria</taxon>
        <taxon>Pseudomonadati</taxon>
        <taxon>Campylobacterota</taxon>
        <taxon>Epsilonproteobacteria</taxon>
        <taxon>Campylobacterales</taxon>
        <taxon>Arcobacteraceae</taxon>
        <taxon>Aliarcobacter</taxon>
    </lineage>
</organism>
<dbReference type="AlphaFoldDB" id="A0A0G9K509"/>
<sequence length="94" mass="11041">MSKCFFENKLFDNLCFLLDIIIIITILSLNGLILCESLIKCLLFINFYSNDYQNIIFLSFLNIIILGFIIDLMIRVRTILKILYKVKNIKKGIE</sequence>
<evidence type="ECO:0000313" key="2">
    <source>
        <dbReference type="EMBL" id="KLE00905.1"/>
    </source>
</evidence>
<accession>A0A0G9K509</accession>
<gene>
    <name evidence="2" type="ORF">AA20_05130</name>
</gene>
<keyword evidence="1" id="KW-0812">Transmembrane</keyword>
<dbReference type="Proteomes" id="UP000035514">
    <property type="component" value="Unassembled WGS sequence"/>
</dbReference>
<proteinExistence type="predicted"/>
<reference evidence="2 3" key="1">
    <citation type="submission" date="2014-01" db="EMBL/GenBank/DDBJ databases">
        <title>Development of a Comparative Genomic Fingerprinting Assay for High Resolution Genotyping of Arcobacter butzleri.</title>
        <authorList>
            <person name="Webb A.L."/>
            <person name="Inglis G.D."/>
            <person name="Kruczkiewicz P."/>
            <person name="Selinger L.B."/>
            <person name="Taboada E.N."/>
        </authorList>
    </citation>
    <scope>NUCLEOTIDE SEQUENCE [LARGE SCALE GENOMIC DNA]</scope>
    <source>
        <strain evidence="2 3">L348</strain>
    </source>
</reference>
<name>A0A0G9K509_9BACT</name>
<feature type="transmembrane region" description="Helical" evidence="1">
    <location>
        <begin position="12"/>
        <end position="34"/>
    </location>
</feature>
<keyword evidence="1" id="KW-1133">Transmembrane helix</keyword>
<evidence type="ECO:0000313" key="3">
    <source>
        <dbReference type="Proteomes" id="UP000035514"/>
    </source>
</evidence>
<comment type="caution">
    <text evidence="2">The sequence shown here is derived from an EMBL/GenBank/DDBJ whole genome shotgun (WGS) entry which is preliminary data.</text>
</comment>
<dbReference type="EMBL" id="JAIQ01000079">
    <property type="protein sequence ID" value="KLE00905.1"/>
    <property type="molecule type" value="Genomic_DNA"/>
</dbReference>
<keyword evidence="1" id="KW-0472">Membrane</keyword>
<feature type="transmembrane region" description="Helical" evidence="1">
    <location>
        <begin position="54"/>
        <end position="74"/>
    </location>
</feature>
<evidence type="ECO:0000256" key="1">
    <source>
        <dbReference type="SAM" id="Phobius"/>
    </source>
</evidence>
<protein>
    <submittedName>
        <fullName evidence="2">Uncharacterized protein</fullName>
    </submittedName>
</protein>